<dbReference type="EMBL" id="CYZV01000022">
    <property type="protein sequence ID" value="CUO37343.1"/>
    <property type="molecule type" value="Genomic_DNA"/>
</dbReference>
<dbReference type="PROSITE" id="PS51197">
    <property type="entry name" value="HTH_RRF2_2"/>
    <property type="match status" value="1"/>
</dbReference>
<name>A0A174EHX3_9CLOT</name>
<dbReference type="RefSeq" id="WP_042400659.1">
    <property type="nucleotide sequence ID" value="NZ_CYYT01000005.1"/>
</dbReference>
<dbReference type="GeneID" id="83012753"/>
<proteinExistence type="predicted"/>
<evidence type="ECO:0000256" key="1">
    <source>
        <dbReference type="ARBA" id="ARBA00023125"/>
    </source>
</evidence>
<evidence type="ECO:0000313" key="3">
    <source>
        <dbReference type="Proteomes" id="UP000095558"/>
    </source>
</evidence>
<dbReference type="AlphaFoldDB" id="A0A174EHX3"/>
<reference evidence="2 3" key="1">
    <citation type="submission" date="2015-09" db="EMBL/GenBank/DDBJ databases">
        <authorList>
            <consortium name="Pathogen Informatics"/>
        </authorList>
    </citation>
    <scope>NUCLEOTIDE SEQUENCE [LARGE SCALE GENOMIC DNA]</scope>
    <source>
        <strain evidence="2 3">2789STDY5834855</strain>
    </source>
</reference>
<keyword evidence="1" id="KW-0238">DNA-binding</keyword>
<gene>
    <name evidence="2" type="primary">cymR_2</name>
    <name evidence="2" type="ORF">ERS852470_02156</name>
</gene>
<sequence length="143" mass="16482">MKISTKSRYGIIALIDLVINSEYGSVTLKAISERQNISERYLEQIFSLLRKSGLIIGKKGAQGGYTLTKHPNEITIGEILKVLEGDLLLIDVKEYEANEMEGFVNREIWSEINKKINDYFESITLEEIVNKYKKEKVEIVYYI</sequence>
<dbReference type="InterPro" id="IPR036388">
    <property type="entry name" value="WH-like_DNA-bd_sf"/>
</dbReference>
<dbReference type="PANTHER" id="PTHR33221:SF5">
    <property type="entry name" value="HTH-TYPE TRANSCRIPTIONAL REGULATOR ISCR"/>
    <property type="match status" value="1"/>
</dbReference>
<evidence type="ECO:0000313" key="2">
    <source>
        <dbReference type="EMBL" id="CUO37343.1"/>
    </source>
</evidence>
<dbReference type="Proteomes" id="UP000095558">
    <property type="component" value="Unassembled WGS sequence"/>
</dbReference>
<dbReference type="GO" id="GO:0005829">
    <property type="term" value="C:cytosol"/>
    <property type="evidence" value="ECO:0007669"/>
    <property type="project" value="TreeGrafter"/>
</dbReference>
<dbReference type="InterPro" id="IPR036390">
    <property type="entry name" value="WH_DNA-bd_sf"/>
</dbReference>
<dbReference type="PANTHER" id="PTHR33221">
    <property type="entry name" value="WINGED HELIX-TURN-HELIX TRANSCRIPTIONAL REGULATOR, RRF2 FAMILY"/>
    <property type="match status" value="1"/>
</dbReference>
<dbReference type="OrthoDB" id="9808360at2"/>
<dbReference type="SUPFAM" id="SSF46785">
    <property type="entry name" value="Winged helix' DNA-binding domain"/>
    <property type="match status" value="1"/>
</dbReference>
<dbReference type="InterPro" id="IPR000944">
    <property type="entry name" value="Tscrpt_reg_Rrf2"/>
</dbReference>
<dbReference type="Pfam" id="PF02082">
    <property type="entry name" value="Rrf2"/>
    <property type="match status" value="1"/>
</dbReference>
<dbReference type="GO" id="GO:0003677">
    <property type="term" value="F:DNA binding"/>
    <property type="evidence" value="ECO:0007669"/>
    <property type="project" value="UniProtKB-KW"/>
</dbReference>
<accession>A0A174EHX3</accession>
<dbReference type="Gene3D" id="1.10.10.10">
    <property type="entry name" value="Winged helix-like DNA-binding domain superfamily/Winged helix DNA-binding domain"/>
    <property type="match status" value="1"/>
</dbReference>
<organism evidence="2 3">
    <name type="scientific">Clostridium disporicum</name>
    <dbReference type="NCBI Taxonomy" id="84024"/>
    <lineage>
        <taxon>Bacteria</taxon>
        <taxon>Bacillati</taxon>
        <taxon>Bacillota</taxon>
        <taxon>Clostridia</taxon>
        <taxon>Eubacteriales</taxon>
        <taxon>Clostridiaceae</taxon>
        <taxon>Clostridium</taxon>
    </lineage>
</organism>
<dbReference type="NCBIfam" id="TIGR00738">
    <property type="entry name" value="rrf2_super"/>
    <property type="match status" value="1"/>
</dbReference>
<dbReference type="GO" id="GO:0003700">
    <property type="term" value="F:DNA-binding transcription factor activity"/>
    <property type="evidence" value="ECO:0007669"/>
    <property type="project" value="TreeGrafter"/>
</dbReference>
<protein>
    <submittedName>
        <fullName evidence="2">Transcriptional regulator, BadM/Rrf2 family</fullName>
    </submittedName>
</protein>